<organism evidence="2">
    <name type="scientific">Metamycoplasma salivarium</name>
    <name type="common">Mycoplasma salivarium</name>
    <dbReference type="NCBI Taxonomy" id="2124"/>
    <lineage>
        <taxon>Bacteria</taxon>
        <taxon>Bacillati</taxon>
        <taxon>Mycoplasmatota</taxon>
        <taxon>Mycoplasmoidales</taxon>
        <taxon>Metamycoplasmataceae</taxon>
        <taxon>Metamycoplasma</taxon>
    </lineage>
</organism>
<evidence type="ECO:0000256" key="1">
    <source>
        <dbReference type="SAM" id="Phobius"/>
    </source>
</evidence>
<dbReference type="AlphaFoldDB" id="A0A448ZZE3"/>
<keyword evidence="1" id="KW-0812">Transmembrane</keyword>
<dbReference type="EMBL" id="LR214939">
    <property type="protein sequence ID" value="VEU56609.1"/>
    <property type="molecule type" value="Genomic_DNA"/>
</dbReference>
<keyword evidence="1" id="KW-0472">Membrane</keyword>
<proteinExistence type="predicted"/>
<reference evidence="2" key="1">
    <citation type="submission" date="2019-01" db="EMBL/GenBank/DDBJ databases">
        <authorList>
            <consortium name="Pathogen Informatics"/>
        </authorList>
    </citation>
    <scope>NUCLEOTIDE SEQUENCE [LARGE SCALE GENOMIC DNA]</scope>
    <source>
        <strain evidence="2">NCTC10113</strain>
    </source>
</reference>
<dbReference type="RefSeq" id="WP_129619928.1">
    <property type="nucleotide sequence ID" value="NZ_LR214938.2"/>
</dbReference>
<sequence>MADFAINSLDKWNKLVYHSKTIFILTIVIITLTIFFGFLSGIRWGVYGGIAIFVGVLIAWGISFGVTSLVIDAILQKLDFDKVSQGYIKKEDVDVVRKMVFGIIMTIIAICIVIINEIIILIIRKPITKRMRYNKSINKSNALWRLGGGTIAAISVFPIAILAANATGFVSVNNNTINTNDKILSALTFNKAAGVSKYTPGLLSLGKIAADYAKNGNNQDSIVGSIDAYFQEFFKQKNYAFQGKLKDTNFHIDSDPIGTNVDVEFWFGLKQEKDNKIEYETFPKFEDGTVQDVLNGFFASDESFAMFEKILNKIKPMPINDQNITELDKLEEALQFMKDSGINLKFDVDFSNIKIHVNEKLKFHVPNEKYRNIIKQKVFEIAQKL</sequence>
<keyword evidence="2" id="KW-0614">Plasmid</keyword>
<accession>A0A448ZZE3</accession>
<protein>
    <submittedName>
        <fullName evidence="2">Uncharacterized protein</fullName>
    </submittedName>
</protein>
<gene>
    <name evidence="2" type="ORF">NCTC10113_01521</name>
</gene>
<evidence type="ECO:0000313" key="2">
    <source>
        <dbReference type="EMBL" id="VEU56609.1"/>
    </source>
</evidence>
<geneLocation type="plasmid" evidence="2">
    <name>2</name>
</geneLocation>
<feature type="transmembrane region" description="Helical" evidence="1">
    <location>
        <begin position="46"/>
        <end position="71"/>
    </location>
</feature>
<feature type="transmembrane region" description="Helical" evidence="1">
    <location>
        <begin position="99"/>
        <end position="123"/>
    </location>
</feature>
<name>A0A448ZZE3_METSV</name>
<feature type="transmembrane region" description="Helical" evidence="1">
    <location>
        <begin position="20"/>
        <end position="39"/>
    </location>
</feature>
<feature type="transmembrane region" description="Helical" evidence="1">
    <location>
        <begin position="143"/>
        <end position="164"/>
    </location>
</feature>
<keyword evidence="1" id="KW-1133">Transmembrane helix</keyword>